<dbReference type="Proteomes" id="UP000198804">
    <property type="component" value="Unassembled WGS sequence"/>
</dbReference>
<dbReference type="SUPFAM" id="SSF51161">
    <property type="entry name" value="Trimeric LpxA-like enzymes"/>
    <property type="match status" value="1"/>
</dbReference>
<dbReference type="STRING" id="414703.SAMN04488125_101291"/>
<sequence length="70" mass="6960">MTIEDNVWIGAGCIILPGVTIGRNSIVAAGAVVAKDVAEGVLVGGVPARTIKTLSDFPANAFPALAEAVA</sequence>
<accession>A0A1I3YQ65</accession>
<evidence type="ECO:0000256" key="2">
    <source>
        <dbReference type="ARBA" id="ARBA00022679"/>
    </source>
</evidence>
<dbReference type="AlphaFoldDB" id="A0A1I3YQ65"/>
<dbReference type="InterPro" id="IPR051159">
    <property type="entry name" value="Hexapeptide_acetyltransf"/>
</dbReference>
<dbReference type="EMBL" id="FOSV01000001">
    <property type="protein sequence ID" value="SFK33346.1"/>
    <property type="molecule type" value="Genomic_DNA"/>
</dbReference>
<protein>
    <submittedName>
        <fullName evidence="3">Transferase hexapeptide (Six repeat-containing protein)</fullName>
    </submittedName>
</protein>
<gene>
    <name evidence="3" type="ORF">SAMN04488125_101291</name>
</gene>
<dbReference type="InterPro" id="IPR011004">
    <property type="entry name" value="Trimer_LpxA-like_sf"/>
</dbReference>
<reference evidence="4" key="1">
    <citation type="submission" date="2016-10" db="EMBL/GenBank/DDBJ databases">
        <authorList>
            <person name="Varghese N."/>
            <person name="Submissions S."/>
        </authorList>
    </citation>
    <scope>NUCLEOTIDE SEQUENCE [LARGE SCALE GENOMIC DNA]</scope>
    <source>
        <strain evidence="4">CGMCC 1.6474</strain>
    </source>
</reference>
<evidence type="ECO:0000256" key="1">
    <source>
        <dbReference type="ARBA" id="ARBA00007274"/>
    </source>
</evidence>
<comment type="similarity">
    <text evidence="1">Belongs to the transferase hexapeptide repeat family.</text>
</comment>
<dbReference type="PANTHER" id="PTHR23416">
    <property type="entry name" value="SIALIC ACID SYNTHASE-RELATED"/>
    <property type="match status" value="1"/>
</dbReference>
<evidence type="ECO:0000313" key="4">
    <source>
        <dbReference type="Proteomes" id="UP000198804"/>
    </source>
</evidence>
<organism evidence="3 4">
    <name type="scientific">Methylorubrum salsuginis</name>
    <dbReference type="NCBI Taxonomy" id="414703"/>
    <lineage>
        <taxon>Bacteria</taxon>
        <taxon>Pseudomonadati</taxon>
        <taxon>Pseudomonadota</taxon>
        <taxon>Alphaproteobacteria</taxon>
        <taxon>Hyphomicrobiales</taxon>
        <taxon>Methylobacteriaceae</taxon>
        <taxon>Methylorubrum</taxon>
    </lineage>
</organism>
<dbReference type="PANTHER" id="PTHR23416:SF23">
    <property type="entry name" value="ACETYLTRANSFERASE C18B11.09C-RELATED"/>
    <property type="match status" value="1"/>
</dbReference>
<dbReference type="InterPro" id="IPR001451">
    <property type="entry name" value="Hexapep"/>
</dbReference>
<dbReference type="Gene3D" id="2.160.10.10">
    <property type="entry name" value="Hexapeptide repeat proteins"/>
    <property type="match status" value="1"/>
</dbReference>
<name>A0A1I3YQ65_9HYPH</name>
<proteinExistence type="inferred from homology"/>
<dbReference type="Pfam" id="PF00132">
    <property type="entry name" value="Hexapep"/>
    <property type="match status" value="1"/>
</dbReference>
<evidence type="ECO:0000313" key="3">
    <source>
        <dbReference type="EMBL" id="SFK33346.1"/>
    </source>
</evidence>
<keyword evidence="4" id="KW-1185">Reference proteome</keyword>
<dbReference type="GO" id="GO:0008374">
    <property type="term" value="F:O-acyltransferase activity"/>
    <property type="evidence" value="ECO:0007669"/>
    <property type="project" value="TreeGrafter"/>
</dbReference>
<keyword evidence="2 3" id="KW-0808">Transferase</keyword>